<keyword evidence="8 9" id="KW-0472">Membrane</keyword>
<dbReference type="GO" id="GO:0005886">
    <property type="term" value="C:plasma membrane"/>
    <property type="evidence" value="ECO:0007669"/>
    <property type="project" value="UniProtKB-SubCell"/>
</dbReference>
<keyword evidence="12" id="KW-1185">Reference proteome</keyword>
<evidence type="ECO:0000256" key="7">
    <source>
        <dbReference type="ARBA" id="ARBA00022989"/>
    </source>
</evidence>
<dbReference type="UniPathway" id="UPA00665"/>
<comment type="catalytic activity">
    <reaction evidence="9">
        <text>Release of signal peptides from bacterial membrane prolipoproteins. Hydrolyzes -Xaa-Yaa-Zaa-|-(S,diacylglyceryl)Cys-, in which Xaa is hydrophobic (preferably Leu), and Yaa (Ala or Ser) and Zaa (Gly or Ala) have small, neutral side chains.</text>
        <dbReference type="EC" id="3.4.23.36"/>
    </reaction>
</comment>
<feature type="active site" evidence="9">
    <location>
        <position position="118"/>
    </location>
</feature>
<dbReference type="InterPro" id="IPR001872">
    <property type="entry name" value="Peptidase_A8"/>
</dbReference>
<dbReference type="PRINTS" id="PR00781">
    <property type="entry name" value="LIPOSIGPTASE"/>
</dbReference>
<feature type="active site" evidence="9">
    <location>
        <position position="140"/>
    </location>
</feature>
<evidence type="ECO:0000256" key="4">
    <source>
        <dbReference type="ARBA" id="ARBA00022692"/>
    </source>
</evidence>
<comment type="function">
    <text evidence="9">This protein specifically catalyzes the removal of signal peptides from prolipoproteins.</text>
</comment>
<evidence type="ECO:0000256" key="6">
    <source>
        <dbReference type="ARBA" id="ARBA00022801"/>
    </source>
</evidence>
<feature type="transmembrane region" description="Helical" evidence="9">
    <location>
        <begin position="131"/>
        <end position="152"/>
    </location>
</feature>
<dbReference type="GO" id="GO:0006508">
    <property type="term" value="P:proteolysis"/>
    <property type="evidence" value="ECO:0007669"/>
    <property type="project" value="UniProtKB-KW"/>
</dbReference>
<dbReference type="AlphaFoldDB" id="A0A212RKC7"/>
<evidence type="ECO:0000313" key="12">
    <source>
        <dbReference type="Proteomes" id="UP000198418"/>
    </source>
</evidence>
<dbReference type="GO" id="GO:0004190">
    <property type="term" value="F:aspartic-type endopeptidase activity"/>
    <property type="evidence" value="ECO:0007669"/>
    <property type="project" value="UniProtKB-UniRule"/>
</dbReference>
<accession>A0A212RKC7</accession>
<dbReference type="EC" id="3.4.23.36" evidence="9"/>
<evidence type="ECO:0000256" key="2">
    <source>
        <dbReference type="ARBA" id="ARBA00022475"/>
    </source>
</evidence>
<keyword evidence="2 9" id="KW-1003">Cell membrane</keyword>
<protein>
    <recommendedName>
        <fullName evidence="9">Lipoprotein signal peptidase</fullName>
        <ecNumber evidence="9">3.4.23.36</ecNumber>
    </recommendedName>
    <alternativeName>
        <fullName evidence="9">Prolipoprotein signal peptidase</fullName>
    </alternativeName>
    <alternativeName>
        <fullName evidence="9">Signal peptidase II</fullName>
        <shortName evidence="9">SPase II</shortName>
    </alternativeName>
</protein>
<comment type="pathway">
    <text evidence="9">Protein modification; lipoprotein biosynthesis (signal peptide cleavage).</text>
</comment>
<keyword evidence="5 9" id="KW-0064">Aspartyl protease</keyword>
<organism evidence="11 12">
    <name type="scientific">Rhodoblastus acidophilus</name>
    <name type="common">Rhodopseudomonas acidophila</name>
    <dbReference type="NCBI Taxonomy" id="1074"/>
    <lineage>
        <taxon>Bacteria</taxon>
        <taxon>Pseudomonadati</taxon>
        <taxon>Pseudomonadota</taxon>
        <taxon>Alphaproteobacteria</taxon>
        <taxon>Hyphomicrobiales</taxon>
        <taxon>Rhodoblastaceae</taxon>
        <taxon>Rhodoblastus</taxon>
    </lineage>
</organism>
<feature type="transmembrane region" description="Helical" evidence="9">
    <location>
        <begin position="67"/>
        <end position="85"/>
    </location>
</feature>
<keyword evidence="7 9" id="KW-1133">Transmembrane helix</keyword>
<keyword evidence="6 9" id="KW-0378">Hydrolase</keyword>
<dbReference type="NCBIfam" id="TIGR00077">
    <property type="entry name" value="lspA"/>
    <property type="match status" value="1"/>
</dbReference>
<sequence length="163" mass="17231">MNRRIAGFALAAAVFAVDQASKIWAIGLLDTPDAPRFDLTPFLALTMSWNRGVAYTMLHSDGDFGRYALAGLAAAASVFLGFLLWRAKTNAAAAAFGCLIGGALGNAQDRLTHGAVADFLYFHTPFWAGPLANYVFNFADAAIFAGAVLLIYESFTSQAPAAS</sequence>
<dbReference type="PANTHER" id="PTHR33695">
    <property type="entry name" value="LIPOPROTEIN SIGNAL PEPTIDASE"/>
    <property type="match status" value="1"/>
</dbReference>
<dbReference type="Proteomes" id="UP000198418">
    <property type="component" value="Unassembled WGS sequence"/>
</dbReference>
<dbReference type="Pfam" id="PF01252">
    <property type="entry name" value="Peptidase_A8"/>
    <property type="match status" value="1"/>
</dbReference>
<name>A0A212RKC7_RHOAC</name>
<evidence type="ECO:0000256" key="3">
    <source>
        <dbReference type="ARBA" id="ARBA00022670"/>
    </source>
</evidence>
<comment type="caution">
    <text evidence="9">Lacks conserved residue(s) required for the propagation of feature annotation.</text>
</comment>
<dbReference type="EMBL" id="FYDG01000005">
    <property type="protein sequence ID" value="SNB72908.1"/>
    <property type="molecule type" value="Genomic_DNA"/>
</dbReference>
<dbReference type="HAMAP" id="MF_00161">
    <property type="entry name" value="LspA"/>
    <property type="match status" value="1"/>
</dbReference>
<keyword evidence="4 9" id="KW-0812">Transmembrane</keyword>
<proteinExistence type="inferred from homology"/>
<evidence type="ECO:0000256" key="9">
    <source>
        <dbReference type="HAMAP-Rule" id="MF_00161"/>
    </source>
</evidence>
<evidence type="ECO:0000256" key="5">
    <source>
        <dbReference type="ARBA" id="ARBA00022750"/>
    </source>
</evidence>
<comment type="similarity">
    <text evidence="1 9 10">Belongs to the peptidase A8 family.</text>
</comment>
<evidence type="ECO:0000256" key="8">
    <source>
        <dbReference type="ARBA" id="ARBA00023136"/>
    </source>
</evidence>
<evidence type="ECO:0000313" key="11">
    <source>
        <dbReference type="EMBL" id="SNB72908.1"/>
    </source>
</evidence>
<reference evidence="12" key="1">
    <citation type="submission" date="2017-06" db="EMBL/GenBank/DDBJ databases">
        <authorList>
            <person name="Varghese N."/>
            <person name="Submissions S."/>
        </authorList>
    </citation>
    <scope>NUCLEOTIDE SEQUENCE [LARGE SCALE GENOMIC DNA]</scope>
    <source>
        <strain evidence="12">DSM 137</strain>
    </source>
</reference>
<comment type="subcellular location">
    <subcellularLocation>
        <location evidence="9">Cell membrane</location>
        <topology evidence="9">Multi-pass membrane protein</topology>
    </subcellularLocation>
</comment>
<evidence type="ECO:0000256" key="10">
    <source>
        <dbReference type="RuleBase" id="RU004181"/>
    </source>
</evidence>
<dbReference type="RefSeq" id="WP_158255325.1">
    <property type="nucleotide sequence ID" value="NZ_FYDG01000005.1"/>
</dbReference>
<evidence type="ECO:0000256" key="1">
    <source>
        <dbReference type="ARBA" id="ARBA00006139"/>
    </source>
</evidence>
<dbReference type="PANTHER" id="PTHR33695:SF1">
    <property type="entry name" value="LIPOPROTEIN SIGNAL PEPTIDASE"/>
    <property type="match status" value="1"/>
</dbReference>
<keyword evidence="3 9" id="KW-0645">Protease</keyword>
<gene>
    <name evidence="9" type="primary">lspA</name>
    <name evidence="11" type="ORF">SAMN06265338_10531</name>
</gene>
<dbReference type="OrthoDB" id="9810259at2"/>